<feature type="region of interest" description="Disordered" evidence="1">
    <location>
        <begin position="1"/>
        <end position="20"/>
    </location>
</feature>
<keyword evidence="3" id="KW-1185">Reference proteome</keyword>
<evidence type="ECO:0000313" key="2">
    <source>
        <dbReference type="EMBL" id="OQR67030.1"/>
    </source>
</evidence>
<evidence type="ECO:0000256" key="1">
    <source>
        <dbReference type="SAM" id="MobiDB-lite"/>
    </source>
</evidence>
<organism evidence="2 3">
    <name type="scientific">Tropilaelaps mercedesae</name>
    <dbReference type="NCBI Taxonomy" id="418985"/>
    <lineage>
        <taxon>Eukaryota</taxon>
        <taxon>Metazoa</taxon>
        <taxon>Ecdysozoa</taxon>
        <taxon>Arthropoda</taxon>
        <taxon>Chelicerata</taxon>
        <taxon>Arachnida</taxon>
        <taxon>Acari</taxon>
        <taxon>Parasitiformes</taxon>
        <taxon>Mesostigmata</taxon>
        <taxon>Gamasina</taxon>
        <taxon>Dermanyssoidea</taxon>
        <taxon>Laelapidae</taxon>
        <taxon>Tropilaelaps</taxon>
    </lineage>
</organism>
<reference evidence="2 3" key="1">
    <citation type="journal article" date="2017" name="Gigascience">
        <title>Draft genome of the honey bee ectoparasitic mite, Tropilaelaps mercedesae, is shaped by the parasitic life history.</title>
        <authorList>
            <person name="Dong X."/>
            <person name="Armstrong S.D."/>
            <person name="Xia D."/>
            <person name="Makepeace B.L."/>
            <person name="Darby A.C."/>
            <person name="Kadowaki T."/>
        </authorList>
    </citation>
    <scope>NUCLEOTIDE SEQUENCE [LARGE SCALE GENOMIC DNA]</scope>
    <source>
        <strain evidence="2">Wuxi-XJTLU</strain>
    </source>
</reference>
<dbReference type="AlphaFoldDB" id="A0A1V9X0E6"/>
<feature type="compositionally biased region" description="Polar residues" evidence="1">
    <location>
        <begin position="11"/>
        <end position="20"/>
    </location>
</feature>
<sequence>MALVDGKAVRSRSSLPPSTAMSVGRRKMKVLLTSLVAKYLYGCLPGSRRTRGLTQNGHGVSMHALLTVPNVEPRVKDFLCKARLEDVLESDDDLVASQTVHYNTVSSVLSVGYIFELSNSQRARFVVAARKSLRRMRRAMDHMVRARRRYILNAIWGVARIRMSADNFGPLECSAKTGRPELFNRRFFVLLNKAVKRKSMLLDSYPSPTSS</sequence>
<dbReference type="EMBL" id="MNPL01030234">
    <property type="protein sequence ID" value="OQR67030.1"/>
    <property type="molecule type" value="Genomic_DNA"/>
</dbReference>
<dbReference type="InParanoid" id="A0A1V9X0E6"/>
<evidence type="ECO:0000313" key="3">
    <source>
        <dbReference type="Proteomes" id="UP000192247"/>
    </source>
</evidence>
<gene>
    <name evidence="2" type="ORF">BIW11_13769</name>
</gene>
<accession>A0A1V9X0E6</accession>
<dbReference type="Proteomes" id="UP000192247">
    <property type="component" value="Unassembled WGS sequence"/>
</dbReference>
<proteinExistence type="predicted"/>
<protein>
    <submittedName>
        <fullName evidence="2">Uncharacterized protein</fullName>
    </submittedName>
</protein>
<name>A0A1V9X0E6_9ACAR</name>
<comment type="caution">
    <text evidence="2">The sequence shown here is derived from an EMBL/GenBank/DDBJ whole genome shotgun (WGS) entry which is preliminary data.</text>
</comment>